<evidence type="ECO:0000256" key="1">
    <source>
        <dbReference type="SAM" id="MobiDB-lite"/>
    </source>
</evidence>
<evidence type="ECO:0000313" key="3">
    <source>
        <dbReference type="Proteomes" id="UP000201725"/>
    </source>
</evidence>
<dbReference type="RefSeq" id="YP_007676559.1">
    <property type="nucleotide sequence ID" value="NC_020868.1"/>
</dbReference>
<dbReference type="Proteomes" id="UP000201725">
    <property type="component" value="Segment"/>
</dbReference>
<organism evidence="2 3">
    <name type="scientific">Vibrio phage VBP32</name>
    <dbReference type="NCBI Taxonomy" id="754072"/>
    <lineage>
        <taxon>Viruses</taxon>
        <taxon>Duplodnaviria</taxon>
        <taxon>Heunggongvirae</taxon>
        <taxon>Uroviricota</taxon>
        <taxon>Caudoviricetes</taxon>
        <taxon>Schitoviridae</taxon>
        <taxon>Fuhrmanvirinae</taxon>
        <taxon>Stoningtonvirus</taxon>
        <taxon>Stoningtonvirus VBP47</taxon>
    </lineage>
</organism>
<dbReference type="EMBL" id="HQ634196">
    <property type="protein sequence ID" value="AGH57208.1"/>
    <property type="molecule type" value="Genomic_DNA"/>
</dbReference>
<name>M4SMJ0_9CAUD</name>
<dbReference type="KEGG" id="vg:15013202"/>
<protein>
    <recommendedName>
        <fullName evidence="4">Tail fiber protein</fullName>
    </recommendedName>
</protein>
<feature type="region of interest" description="Disordered" evidence="1">
    <location>
        <begin position="101"/>
        <end position="120"/>
    </location>
</feature>
<evidence type="ECO:0008006" key="4">
    <source>
        <dbReference type="Google" id="ProtNLM"/>
    </source>
</evidence>
<dbReference type="GeneID" id="15013202"/>
<proteinExistence type="predicted"/>
<gene>
    <name evidence="2" type="ORF">VPMG_00069</name>
</gene>
<evidence type="ECO:0000313" key="2">
    <source>
        <dbReference type="EMBL" id="AGH57208.1"/>
    </source>
</evidence>
<sequence length="855" mass="93254">MGMNIWDSRESGSTVVTDEKGVTRLAAEGDSLVASCEEDQLIVENPTCTEVISLGDGQYLRGEKGETGEEPDHEWIDTSLRFRKPDGSWGWLVDLQGEKGEKGDQGIQGPQGIGIEGPQGNDGITRYAWVKYADTTTPAPEEMYQTPDGRIYFGIAYNRLLDEGEGDPQEFDYTQYKWSKIQGTDGIPGTPGGVGPTGPAGVGFTWIGEFPEHPTAEDIGRPLEDGDTYFNTTDNKVYTYAGGWHTMLESGGEGPIGPQGAPGGGFEYQGEFTSSPSGALVNWLYRNINNDLFYMYDGTAWILATSDGKDSPDGAPCGNGLRFFTTYHDSATTPARPTLDGDTNGWNPNAHSFAPGTIKWVSQKIATEPELGVWNDPIDISTHEYRGPVGFRGSQSILIPIPGWNGNWDDNIAASACTGGAPQEWDIVTMYKSEDPAVQETRRWAFNPQNSIWEWLVYNYVFLGDVLVDGTLDAQKINVNSTLTVGTGNNVAKVSGEDNIRIAVGNADKSLAPFRVFQDGSVIIDNPPSNINNDDLDVPTTYRQASAPTAPIVTGSMWYETDNQNKPYRWNGTVWQEVRDDGVITDAKANGTVYPDQDNLSISGNYVAGISGWAIDSNGNSEFNNSTFRGDVYASSLTLTGSGSQLTSDNYSPGLEGWTINSNGTAEFNDVTVRGTGYFTDGVFDGTIYAENISGDVVSAIVKDNPVSYTGFTPVNTWRTVATPVTILNSRPYERNLRLTVSNGGTGFSIYINSDESFNNTIMRFRLINTTTNNIAWEYEYTFDASGGGRLTQGFFPSIDAVIPANETAGTYELQVSSSREIDFIRYMYRELGISWQAITSSVVGHLFMNSKELS</sequence>
<accession>M4SMJ0</accession>
<reference evidence="2 3" key="1">
    <citation type="submission" date="2010-11" db="EMBL/GenBank/DDBJ databases">
        <title>The Genome Sequence of Vibrio phage VBP32.</title>
        <authorList>
            <consortium name="The Broad Institute Genome Sequencing Platform"/>
            <person name="Henn M.R."/>
            <person name="Wharam S."/>
            <person name="Gilg I."/>
            <person name="Martinez Martinez J."/>
            <person name="Wilson W."/>
            <person name="Levin J."/>
            <person name="Malboeuf C."/>
            <person name="Casali M."/>
            <person name="Russ C."/>
            <person name="Lennon N."/>
            <person name="Chapman S.B."/>
            <person name="Erlich R."/>
            <person name="Young S.K."/>
            <person name="Yandava C."/>
            <person name="Zeng Q."/>
            <person name="Fitzgerald M.F."/>
            <person name="Alvarado L."/>
            <person name="Anderson S."/>
            <person name="Berlin A."/>
            <person name="Chen Z."/>
            <person name="Freedman E."/>
            <person name="Gellesch M."/>
            <person name="Goldberg J."/>
            <person name="Green L."/>
            <person name="Griggs A."/>
            <person name="Gujja S."/>
            <person name="Heilman E."/>
            <person name="Heiman D."/>
            <person name="Hollinger A."/>
            <person name="Howarth C."/>
            <person name="Larson L."/>
            <person name="Mehta T."/>
            <person name="Neiman D."/>
            <person name="Pearson M."/>
            <person name="Roberts A."/>
            <person name="Ryan E."/>
            <person name="Saif S."/>
            <person name="Shea T."/>
            <person name="Shenoy N."/>
            <person name="Sisk P."/>
            <person name="Stolte C."/>
            <person name="Sykes S."/>
            <person name="White J."/>
            <person name="Haas B."/>
            <person name="Nusbaum C."/>
            <person name="Birren B."/>
        </authorList>
    </citation>
    <scope>NUCLEOTIDE SEQUENCE [LARGE SCALE GENOMIC DNA]</scope>
    <source>
        <strain evidence="2 3">VBP32</strain>
    </source>
</reference>